<feature type="transmembrane region" description="Helical" evidence="1">
    <location>
        <begin position="40"/>
        <end position="59"/>
    </location>
</feature>
<dbReference type="AlphaFoldDB" id="A0A1H5C8M0"/>
<keyword evidence="3" id="KW-1185">Reference proteome</keyword>
<feature type="transmembrane region" description="Helical" evidence="1">
    <location>
        <begin position="15"/>
        <end position="33"/>
    </location>
</feature>
<keyword evidence="1" id="KW-0812">Transmembrane</keyword>
<evidence type="ECO:0000313" key="3">
    <source>
        <dbReference type="Proteomes" id="UP000242849"/>
    </source>
</evidence>
<keyword evidence="1" id="KW-0472">Membrane</keyword>
<keyword evidence="1" id="KW-1133">Transmembrane helix</keyword>
<evidence type="ECO:0000313" key="2">
    <source>
        <dbReference type="EMBL" id="SED62831.1"/>
    </source>
</evidence>
<gene>
    <name evidence="2" type="ORF">SAMN05421553_3006</name>
</gene>
<evidence type="ECO:0000256" key="1">
    <source>
        <dbReference type="SAM" id="Phobius"/>
    </source>
</evidence>
<evidence type="ECO:0008006" key="4">
    <source>
        <dbReference type="Google" id="ProtNLM"/>
    </source>
</evidence>
<reference evidence="3" key="1">
    <citation type="submission" date="2016-10" db="EMBL/GenBank/DDBJ databases">
        <authorList>
            <person name="Varghese N."/>
            <person name="Submissions S."/>
        </authorList>
    </citation>
    <scope>NUCLEOTIDE SEQUENCE [LARGE SCALE GENOMIC DNA]</scope>
    <source>
        <strain evidence="3">DSM 12111</strain>
    </source>
</reference>
<accession>A0A1H5C8M0</accession>
<dbReference type="InterPro" id="IPR021682">
    <property type="entry name" value="DUF2933"/>
</dbReference>
<dbReference type="Pfam" id="PF11666">
    <property type="entry name" value="DUF2933"/>
    <property type="match status" value="1"/>
</dbReference>
<organism evidence="2 3">
    <name type="scientific">Pseudomonas anguilliseptica</name>
    <dbReference type="NCBI Taxonomy" id="53406"/>
    <lineage>
        <taxon>Bacteria</taxon>
        <taxon>Pseudomonadati</taxon>
        <taxon>Pseudomonadota</taxon>
        <taxon>Gammaproteobacteria</taxon>
        <taxon>Pseudomonadales</taxon>
        <taxon>Pseudomonadaceae</taxon>
        <taxon>Pseudomonas</taxon>
    </lineage>
</organism>
<dbReference type="EMBL" id="FNSC01000001">
    <property type="protein sequence ID" value="SED62831.1"/>
    <property type="molecule type" value="Genomic_DNA"/>
</dbReference>
<sequence length="71" mass="8384">MPHDPHRAHAANNPWRLWPALVFFATIALFLLWEEHETHLLAALPYLILLLCPLMHLFMHSGHGRHDDHRH</sequence>
<proteinExistence type="predicted"/>
<dbReference type="Proteomes" id="UP000242849">
    <property type="component" value="Unassembled WGS sequence"/>
</dbReference>
<protein>
    <recommendedName>
        <fullName evidence="4">DUF2933 domain-containing protein</fullName>
    </recommendedName>
</protein>
<name>A0A1H5C8M0_PSEAG</name>
<dbReference type="STRING" id="53406.SAMN05421553_3006"/>